<accession>A0ABQ2D3P2</accession>
<sequence>MSNYLLGFILVGLVGTLSLDILIRKKHNIVFGIRLYKPVNNTHKWIENTLLIVFIFSVLIAALSLSYIEIYVLLFCFLTILMSIRTVMEYKKGIEEEKEYIISFVWAIGYSVIFIGSAFFMF</sequence>
<protein>
    <recommendedName>
        <fullName evidence="4">DUF4181 domain-containing protein</fullName>
    </recommendedName>
</protein>
<feature type="transmembrane region" description="Helical" evidence="1">
    <location>
        <begin position="6"/>
        <end position="24"/>
    </location>
</feature>
<comment type="caution">
    <text evidence="2">The sequence shown here is derived from an EMBL/GenBank/DDBJ whole genome shotgun (WGS) entry which is preliminary data.</text>
</comment>
<keyword evidence="1" id="KW-0812">Transmembrane</keyword>
<evidence type="ECO:0000256" key="1">
    <source>
        <dbReference type="SAM" id="Phobius"/>
    </source>
</evidence>
<dbReference type="InterPro" id="IPR025441">
    <property type="entry name" value="DUF4181"/>
</dbReference>
<evidence type="ECO:0000313" key="3">
    <source>
        <dbReference type="Proteomes" id="UP000634435"/>
    </source>
</evidence>
<reference evidence="3" key="1">
    <citation type="journal article" date="2019" name="Int. J. Syst. Evol. Microbiol.">
        <title>The Global Catalogue of Microorganisms (GCM) 10K type strain sequencing project: providing services to taxonomists for standard genome sequencing and annotation.</title>
        <authorList>
            <consortium name="The Broad Institute Genomics Platform"/>
            <consortium name="The Broad Institute Genome Sequencing Center for Infectious Disease"/>
            <person name="Wu L."/>
            <person name="Ma J."/>
        </authorList>
    </citation>
    <scope>NUCLEOTIDE SEQUENCE [LARGE SCALE GENOMIC DNA]</scope>
    <source>
        <strain evidence="3">JCM 30071</strain>
    </source>
</reference>
<dbReference type="RefSeq" id="WP_188941915.1">
    <property type="nucleotide sequence ID" value="NZ_BMPN01000001.1"/>
</dbReference>
<keyword evidence="1" id="KW-1133">Transmembrane helix</keyword>
<name>A0ABQ2D3P2_9BACI</name>
<proteinExistence type="predicted"/>
<evidence type="ECO:0000313" key="2">
    <source>
        <dbReference type="EMBL" id="GGJ44818.1"/>
    </source>
</evidence>
<keyword evidence="3" id="KW-1185">Reference proteome</keyword>
<dbReference type="Pfam" id="PF13789">
    <property type="entry name" value="DUF4181"/>
    <property type="match status" value="1"/>
</dbReference>
<dbReference type="EMBL" id="BMPN01000001">
    <property type="protein sequence ID" value="GGJ44818.1"/>
    <property type="molecule type" value="Genomic_DNA"/>
</dbReference>
<organism evidence="2 3">
    <name type="scientific">Virgibacillus kapii</name>
    <dbReference type="NCBI Taxonomy" id="1638645"/>
    <lineage>
        <taxon>Bacteria</taxon>
        <taxon>Bacillati</taxon>
        <taxon>Bacillota</taxon>
        <taxon>Bacilli</taxon>
        <taxon>Bacillales</taxon>
        <taxon>Bacillaceae</taxon>
        <taxon>Virgibacillus</taxon>
    </lineage>
</organism>
<feature type="transmembrane region" description="Helical" evidence="1">
    <location>
        <begin position="100"/>
        <end position="121"/>
    </location>
</feature>
<dbReference type="Proteomes" id="UP000634435">
    <property type="component" value="Unassembled WGS sequence"/>
</dbReference>
<evidence type="ECO:0008006" key="4">
    <source>
        <dbReference type="Google" id="ProtNLM"/>
    </source>
</evidence>
<feature type="transmembrane region" description="Helical" evidence="1">
    <location>
        <begin position="70"/>
        <end position="88"/>
    </location>
</feature>
<feature type="transmembrane region" description="Helical" evidence="1">
    <location>
        <begin position="45"/>
        <end position="64"/>
    </location>
</feature>
<gene>
    <name evidence="2" type="primary">ywrE</name>
    <name evidence="2" type="ORF">GCM10007111_03540</name>
</gene>
<keyword evidence="1" id="KW-0472">Membrane</keyword>